<comment type="catalytic activity">
    <reaction evidence="1">
        <text>O-phospho-L-seryl-[protein] + H2O = L-seryl-[protein] + phosphate</text>
        <dbReference type="Rhea" id="RHEA:20629"/>
        <dbReference type="Rhea" id="RHEA-COMP:9863"/>
        <dbReference type="Rhea" id="RHEA-COMP:11604"/>
        <dbReference type="ChEBI" id="CHEBI:15377"/>
        <dbReference type="ChEBI" id="CHEBI:29999"/>
        <dbReference type="ChEBI" id="CHEBI:43474"/>
        <dbReference type="ChEBI" id="CHEBI:83421"/>
        <dbReference type="EC" id="3.1.3.16"/>
    </reaction>
</comment>
<comment type="cofactor">
    <cofactor evidence="1">
        <name>Mn(2+)</name>
        <dbReference type="ChEBI" id="CHEBI:29035"/>
    </cofactor>
</comment>
<sequence length="653" mass="68807">MKSLCIASGVSNVPPSSGSFSGETASSRLPSWGFVERRAAVVLQGALKWAARCVAAVAALLVPGFVLALYHGGPPVLPRLVLTALNTLAILGLAVSLGTTVCAAITSAVCKARTWWRENSASPQDLRGEPTGEFSEAQKEAILTAAVQAAQESAAAVAESSLSAVSTELQRSVSGSMEAMDKRVNERITAISAAAAQEAMRKGSEQMQEDLKQATMIMAEDVAAVKAAEVAEEVVEVARAATSKAADAVAAVYAASLSLERQRARQGAEDLEANAKAETRTQADTGMPDSKARQDAGHRPAPKAVEAAAQMPAEELLEKEFYQSGIDQSTTAEEGAQFVDNDGELSDEEMDKLVTELKELQAAPSAPSELSEPAAPSELSEPARSPLLVSAKGLQISPHPKRTATGGDDAGFIYEAEGCDVLAVFDGVGGWTSEGVDAGKYARELAVNTQHAAVNAVGEIDPMEVLRQGHRGTVRMGSATALIVTVDHASSVATMVNIGDCGALLVRGNTVVHATPPLQHSFNFPLQLGSEELGTDSDSIDDADVFLLPVMQGDVLVLGSDGLFDNCYHDEIAEIVASADRSDARVHDEIVSTLVKRAREHAVDRSYESPFAVAANEAAGLEKPWWERVQNGQTRKYMGGKMDDIIVLVYMVL</sequence>
<keyword evidence="1" id="KW-0378">Hydrolase</keyword>
<dbReference type="SMART" id="SM00331">
    <property type="entry name" value="PP2C_SIG"/>
    <property type="match status" value="1"/>
</dbReference>
<keyword evidence="1" id="KW-0460">Magnesium</keyword>
<evidence type="ECO:0000313" key="5">
    <source>
        <dbReference type="EMBL" id="KAK3243262.1"/>
    </source>
</evidence>
<keyword evidence="1" id="KW-0479">Metal-binding</keyword>
<feature type="compositionally biased region" description="Basic and acidic residues" evidence="2">
    <location>
        <begin position="266"/>
        <end position="281"/>
    </location>
</feature>
<feature type="transmembrane region" description="Helical" evidence="3">
    <location>
        <begin position="49"/>
        <end position="70"/>
    </location>
</feature>
<dbReference type="AlphaFoldDB" id="A0AAE0EWZ6"/>
<feature type="region of interest" description="Disordered" evidence="2">
    <location>
        <begin position="1"/>
        <end position="22"/>
    </location>
</feature>
<accession>A0AAE0EWZ6</accession>
<dbReference type="InterPro" id="IPR039123">
    <property type="entry name" value="PPTC7"/>
</dbReference>
<dbReference type="InterPro" id="IPR001932">
    <property type="entry name" value="PPM-type_phosphatase-like_dom"/>
</dbReference>
<keyword evidence="6" id="KW-1185">Reference proteome</keyword>
<gene>
    <name evidence="5" type="ORF">CYMTET_47071</name>
</gene>
<keyword evidence="3" id="KW-1133">Transmembrane helix</keyword>
<keyword evidence="3" id="KW-0812">Transmembrane</keyword>
<feature type="region of interest" description="Disordered" evidence="2">
    <location>
        <begin position="266"/>
        <end position="307"/>
    </location>
</feature>
<evidence type="ECO:0000313" key="6">
    <source>
        <dbReference type="Proteomes" id="UP001190700"/>
    </source>
</evidence>
<feature type="compositionally biased region" description="Low complexity" evidence="2">
    <location>
        <begin position="8"/>
        <end position="22"/>
    </location>
</feature>
<dbReference type="InterPro" id="IPR036457">
    <property type="entry name" value="PPM-type-like_dom_sf"/>
</dbReference>
<keyword evidence="3" id="KW-0472">Membrane</keyword>
<dbReference type="SMART" id="SM00332">
    <property type="entry name" value="PP2Cc"/>
    <property type="match status" value="1"/>
</dbReference>
<comment type="similarity">
    <text evidence="1">Belongs to the PP2C family.</text>
</comment>
<feature type="region of interest" description="Disordered" evidence="2">
    <location>
        <begin position="361"/>
        <end position="382"/>
    </location>
</feature>
<dbReference type="Gene3D" id="3.60.40.10">
    <property type="entry name" value="PPM-type phosphatase domain"/>
    <property type="match status" value="1"/>
</dbReference>
<evidence type="ECO:0000256" key="3">
    <source>
        <dbReference type="SAM" id="Phobius"/>
    </source>
</evidence>
<keyword evidence="1" id="KW-0464">Manganese</keyword>
<dbReference type="GO" id="GO:0046872">
    <property type="term" value="F:metal ion binding"/>
    <property type="evidence" value="ECO:0007669"/>
    <property type="project" value="UniProtKB-UniRule"/>
</dbReference>
<dbReference type="SUPFAM" id="SSF81606">
    <property type="entry name" value="PP2C-like"/>
    <property type="match status" value="1"/>
</dbReference>
<comment type="caution">
    <text evidence="5">The sequence shown here is derived from an EMBL/GenBank/DDBJ whole genome shotgun (WGS) entry which is preliminary data.</text>
</comment>
<comment type="cofactor">
    <cofactor evidence="1">
        <name>Mg(2+)</name>
        <dbReference type="ChEBI" id="CHEBI:18420"/>
    </cofactor>
</comment>
<dbReference type="PANTHER" id="PTHR12320">
    <property type="entry name" value="PROTEIN PHOSPHATASE 2C"/>
    <property type="match status" value="1"/>
</dbReference>
<dbReference type="EMBL" id="LGRX02033015">
    <property type="protein sequence ID" value="KAK3243262.1"/>
    <property type="molecule type" value="Genomic_DNA"/>
</dbReference>
<organism evidence="5 6">
    <name type="scientific">Cymbomonas tetramitiformis</name>
    <dbReference type="NCBI Taxonomy" id="36881"/>
    <lineage>
        <taxon>Eukaryota</taxon>
        <taxon>Viridiplantae</taxon>
        <taxon>Chlorophyta</taxon>
        <taxon>Pyramimonadophyceae</taxon>
        <taxon>Pyramimonadales</taxon>
        <taxon>Pyramimonadaceae</taxon>
        <taxon>Cymbomonas</taxon>
    </lineage>
</organism>
<reference evidence="5 6" key="1">
    <citation type="journal article" date="2015" name="Genome Biol. Evol.">
        <title>Comparative Genomics of a Bacterivorous Green Alga Reveals Evolutionary Causalities and Consequences of Phago-Mixotrophic Mode of Nutrition.</title>
        <authorList>
            <person name="Burns J.A."/>
            <person name="Paasch A."/>
            <person name="Narechania A."/>
            <person name="Kim E."/>
        </authorList>
    </citation>
    <scope>NUCLEOTIDE SEQUENCE [LARGE SCALE GENOMIC DNA]</scope>
    <source>
        <strain evidence="5 6">PLY_AMNH</strain>
    </source>
</reference>
<feature type="transmembrane region" description="Helical" evidence="3">
    <location>
        <begin position="90"/>
        <end position="110"/>
    </location>
</feature>
<evidence type="ECO:0000259" key="4">
    <source>
        <dbReference type="PROSITE" id="PS51746"/>
    </source>
</evidence>
<comment type="catalytic activity">
    <reaction evidence="1">
        <text>O-phospho-L-threonyl-[protein] + H2O = L-threonyl-[protein] + phosphate</text>
        <dbReference type="Rhea" id="RHEA:47004"/>
        <dbReference type="Rhea" id="RHEA-COMP:11060"/>
        <dbReference type="Rhea" id="RHEA-COMP:11605"/>
        <dbReference type="ChEBI" id="CHEBI:15377"/>
        <dbReference type="ChEBI" id="CHEBI:30013"/>
        <dbReference type="ChEBI" id="CHEBI:43474"/>
        <dbReference type="ChEBI" id="CHEBI:61977"/>
        <dbReference type="EC" id="3.1.3.16"/>
    </reaction>
</comment>
<name>A0AAE0EWZ6_9CHLO</name>
<proteinExistence type="inferred from homology"/>
<dbReference type="PROSITE" id="PS51746">
    <property type="entry name" value="PPM_2"/>
    <property type="match status" value="1"/>
</dbReference>
<feature type="domain" description="PPM-type phosphatase" evidence="4">
    <location>
        <begin position="388"/>
        <end position="652"/>
    </location>
</feature>
<evidence type="ECO:0000256" key="1">
    <source>
        <dbReference type="RuleBase" id="RU366020"/>
    </source>
</evidence>
<evidence type="ECO:0000256" key="2">
    <source>
        <dbReference type="SAM" id="MobiDB-lite"/>
    </source>
</evidence>
<dbReference type="Pfam" id="PF07228">
    <property type="entry name" value="SpoIIE"/>
    <property type="match status" value="1"/>
</dbReference>
<dbReference type="EC" id="3.1.3.16" evidence="1"/>
<keyword evidence="1" id="KW-0904">Protein phosphatase</keyword>
<dbReference type="GO" id="GO:0004722">
    <property type="term" value="F:protein serine/threonine phosphatase activity"/>
    <property type="evidence" value="ECO:0007669"/>
    <property type="project" value="UniProtKB-EC"/>
</dbReference>
<dbReference type="Proteomes" id="UP001190700">
    <property type="component" value="Unassembled WGS sequence"/>
</dbReference>
<protein>
    <recommendedName>
        <fullName evidence="1">Protein phosphatase</fullName>
        <ecNumber evidence="1">3.1.3.16</ecNumber>
    </recommendedName>
</protein>
<dbReference type="PANTHER" id="PTHR12320:SF1">
    <property type="entry name" value="PROTEIN PHOSPHATASE PTC7 HOMOLOG"/>
    <property type="match status" value="1"/>
</dbReference>